<comment type="caution">
    <text evidence="1">The sequence shown here is derived from an EMBL/GenBank/DDBJ whole genome shotgun (WGS) entry which is preliminary data.</text>
</comment>
<accession>A0A2P6PKV5</accession>
<dbReference type="Proteomes" id="UP000238479">
    <property type="component" value="Chromosome 6"/>
</dbReference>
<proteinExistence type="predicted"/>
<dbReference type="Gramene" id="PRQ22563">
    <property type="protein sequence ID" value="PRQ22563"/>
    <property type="gene ID" value="RchiOBHm_Chr6g0251681"/>
</dbReference>
<organism evidence="1 2">
    <name type="scientific">Rosa chinensis</name>
    <name type="common">China rose</name>
    <dbReference type="NCBI Taxonomy" id="74649"/>
    <lineage>
        <taxon>Eukaryota</taxon>
        <taxon>Viridiplantae</taxon>
        <taxon>Streptophyta</taxon>
        <taxon>Embryophyta</taxon>
        <taxon>Tracheophyta</taxon>
        <taxon>Spermatophyta</taxon>
        <taxon>Magnoliopsida</taxon>
        <taxon>eudicotyledons</taxon>
        <taxon>Gunneridae</taxon>
        <taxon>Pentapetalae</taxon>
        <taxon>rosids</taxon>
        <taxon>fabids</taxon>
        <taxon>Rosales</taxon>
        <taxon>Rosaceae</taxon>
        <taxon>Rosoideae</taxon>
        <taxon>Rosoideae incertae sedis</taxon>
        <taxon>Rosa</taxon>
    </lineage>
</organism>
<evidence type="ECO:0000313" key="2">
    <source>
        <dbReference type="Proteomes" id="UP000238479"/>
    </source>
</evidence>
<gene>
    <name evidence="1" type="ORF">RchiOBHm_Chr6g0251681</name>
</gene>
<sequence length="69" mass="7584">MAAMAPKLRGMVPKTDNLLLKIEILAILLLVIVPNFTRESIIDFTRSSFLSLGISCYRQLIGTTSTVST</sequence>
<dbReference type="AlphaFoldDB" id="A0A2P6PKV5"/>
<dbReference type="EMBL" id="PDCK01000044">
    <property type="protein sequence ID" value="PRQ22563.1"/>
    <property type="molecule type" value="Genomic_DNA"/>
</dbReference>
<keyword evidence="2" id="KW-1185">Reference proteome</keyword>
<reference evidence="1 2" key="1">
    <citation type="journal article" date="2018" name="Nat. Genet.">
        <title>The Rosa genome provides new insights in the design of modern roses.</title>
        <authorList>
            <person name="Bendahmane M."/>
        </authorList>
    </citation>
    <scope>NUCLEOTIDE SEQUENCE [LARGE SCALE GENOMIC DNA]</scope>
    <source>
        <strain evidence="2">cv. Old Blush</strain>
    </source>
</reference>
<protein>
    <submittedName>
        <fullName evidence="1">Uncharacterized protein</fullName>
    </submittedName>
</protein>
<name>A0A2P6PKV5_ROSCH</name>
<evidence type="ECO:0000313" key="1">
    <source>
        <dbReference type="EMBL" id="PRQ22563.1"/>
    </source>
</evidence>